<keyword evidence="2" id="KW-1185">Reference proteome</keyword>
<evidence type="ECO:0000313" key="1">
    <source>
        <dbReference type="EMBL" id="KAK3729098.1"/>
    </source>
</evidence>
<organism evidence="1 2">
    <name type="scientific">Elysia crispata</name>
    <name type="common">lettuce slug</name>
    <dbReference type="NCBI Taxonomy" id="231223"/>
    <lineage>
        <taxon>Eukaryota</taxon>
        <taxon>Metazoa</taxon>
        <taxon>Spiralia</taxon>
        <taxon>Lophotrochozoa</taxon>
        <taxon>Mollusca</taxon>
        <taxon>Gastropoda</taxon>
        <taxon>Heterobranchia</taxon>
        <taxon>Euthyneura</taxon>
        <taxon>Panpulmonata</taxon>
        <taxon>Sacoglossa</taxon>
        <taxon>Placobranchoidea</taxon>
        <taxon>Plakobranchidae</taxon>
        <taxon>Elysia</taxon>
    </lineage>
</organism>
<dbReference type="AlphaFoldDB" id="A0AAE1CQW1"/>
<reference evidence="1" key="1">
    <citation type="journal article" date="2023" name="G3 (Bethesda)">
        <title>A reference genome for the long-term kleptoplast-retaining sea slug Elysia crispata morphotype clarki.</title>
        <authorList>
            <person name="Eastman K.E."/>
            <person name="Pendleton A.L."/>
            <person name="Shaikh M.A."/>
            <person name="Suttiyut T."/>
            <person name="Ogas R."/>
            <person name="Tomko P."/>
            <person name="Gavelis G."/>
            <person name="Widhalm J.R."/>
            <person name="Wisecaver J.H."/>
        </authorList>
    </citation>
    <scope>NUCLEOTIDE SEQUENCE</scope>
    <source>
        <strain evidence="1">ECLA1</strain>
    </source>
</reference>
<name>A0AAE1CQW1_9GAST</name>
<gene>
    <name evidence="1" type="ORF">RRG08_005470</name>
</gene>
<comment type="caution">
    <text evidence="1">The sequence shown here is derived from an EMBL/GenBank/DDBJ whole genome shotgun (WGS) entry which is preliminary data.</text>
</comment>
<evidence type="ECO:0000313" key="2">
    <source>
        <dbReference type="Proteomes" id="UP001283361"/>
    </source>
</evidence>
<protein>
    <submittedName>
        <fullName evidence="1">Uncharacterized protein</fullName>
    </submittedName>
</protein>
<dbReference type="Proteomes" id="UP001283361">
    <property type="component" value="Unassembled WGS sequence"/>
</dbReference>
<proteinExistence type="predicted"/>
<sequence>MRFRVRGDSLADFLLRKDELGCHFEPCREPISRSGAGKVEFLLILRVSSPSKFKDRCSGPVKTGQLQSDLYLPRMFPVVATVRGWAVLPLLMCLFGLRECLTCWHCIAENCDLDPESNFRAEKRQCMEGHLCQKVYFEMQSDIDDARYKSTVRSCAEQCEPRDDYQNCTRDLYITRGCVRRMCCHNNDLCNSAARLTSISLAVILVFVGSTVWVGTADLRNILEIQEVPVAALERTSCSSREQWLKSISKSMELDQPRTEVERFYLQTGTIDKLSQSSNARRSTDFSMKEWRSSTLLSRPAFRHQMLYFESFKQQASGGKRHCSSQCRNYAFQNMIVSLRSLELAGFYVPDDSFTTTSAAV</sequence>
<accession>A0AAE1CQW1</accession>
<dbReference type="EMBL" id="JAWDGP010007160">
    <property type="protein sequence ID" value="KAK3729098.1"/>
    <property type="molecule type" value="Genomic_DNA"/>
</dbReference>